<feature type="region of interest" description="Disordered" evidence="4">
    <location>
        <begin position="887"/>
        <end position="906"/>
    </location>
</feature>
<dbReference type="Pfam" id="PF00536">
    <property type="entry name" value="SAM_1"/>
    <property type="match status" value="1"/>
</dbReference>
<name>A0A2A6B2E5_PRIPA</name>
<dbReference type="SUPFAM" id="SSF48403">
    <property type="entry name" value="Ankyrin repeat"/>
    <property type="match status" value="1"/>
</dbReference>
<dbReference type="Gene3D" id="1.10.150.50">
    <property type="entry name" value="Transcription Factor, Ets-1"/>
    <property type="match status" value="2"/>
</dbReference>
<reference evidence="5" key="2">
    <citation type="submission" date="2022-06" db="UniProtKB">
        <authorList>
            <consortium name="EnsemblMetazoa"/>
        </authorList>
    </citation>
    <scope>IDENTIFICATION</scope>
    <source>
        <strain evidence="5">PS312</strain>
    </source>
</reference>
<feature type="region of interest" description="Disordered" evidence="4">
    <location>
        <begin position="468"/>
        <end position="552"/>
    </location>
</feature>
<evidence type="ECO:0000256" key="3">
    <source>
        <dbReference type="ARBA" id="ARBA00023043"/>
    </source>
</evidence>
<dbReference type="InterPro" id="IPR013761">
    <property type="entry name" value="SAM/pointed_sf"/>
</dbReference>
<dbReference type="InterPro" id="IPR033635">
    <property type="entry name" value="ANKS1/Caskin"/>
</dbReference>
<feature type="compositionally biased region" description="Low complexity" evidence="4">
    <location>
        <begin position="504"/>
        <end position="518"/>
    </location>
</feature>
<dbReference type="CDD" id="cd00174">
    <property type="entry name" value="SH3"/>
    <property type="match status" value="1"/>
</dbReference>
<dbReference type="SUPFAM" id="SSF50044">
    <property type="entry name" value="SH3-domain"/>
    <property type="match status" value="1"/>
</dbReference>
<feature type="compositionally biased region" description="Polar residues" evidence="4">
    <location>
        <begin position="385"/>
        <end position="394"/>
    </location>
</feature>
<evidence type="ECO:0000256" key="4">
    <source>
        <dbReference type="SAM" id="MobiDB-lite"/>
    </source>
</evidence>
<gene>
    <name evidence="5" type="primary">WBGene00113131</name>
</gene>
<protein>
    <submittedName>
        <fullName evidence="5">Ankyrin repeat-containing protein</fullName>
    </submittedName>
</protein>
<feature type="compositionally biased region" description="Polar residues" evidence="4">
    <location>
        <begin position="403"/>
        <end position="424"/>
    </location>
</feature>
<dbReference type="SMART" id="SM00248">
    <property type="entry name" value="ANK"/>
    <property type="match status" value="6"/>
</dbReference>
<dbReference type="SMART" id="SM00454">
    <property type="entry name" value="SAM"/>
    <property type="match status" value="2"/>
</dbReference>
<dbReference type="PROSITE" id="PS50297">
    <property type="entry name" value="ANK_REP_REGION"/>
    <property type="match status" value="4"/>
</dbReference>
<feature type="compositionally biased region" description="Polar residues" evidence="4">
    <location>
        <begin position="519"/>
        <end position="528"/>
    </location>
</feature>
<dbReference type="FunFam" id="1.10.150.50:FF:000071">
    <property type="entry name" value="Caskin, isoform D"/>
    <property type="match status" value="1"/>
</dbReference>
<evidence type="ECO:0000256" key="1">
    <source>
        <dbReference type="ARBA" id="ARBA00022443"/>
    </source>
</evidence>
<dbReference type="InterPro" id="IPR036770">
    <property type="entry name" value="Ankyrin_rpt-contain_sf"/>
</dbReference>
<evidence type="ECO:0000313" key="5">
    <source>
        <dbReference type="EnsemblMetazoa" id="PPA23577.1"/>
    </source>
</evidence>
<dbReference type="Gene3D" id="1.25.40.20">
    <property type="entry name" value="Ankyrin repeat-containing domain"/>
    <property type="match status" value="2"/>
</dbReference>
<dbReference type="InterPro" id="IPR002110">
    <property type="entry name" value="Ankyrin_rpt"/>
</dbReference>
<dbReference type="PROSITE" id="PS50088">
    <property type="entry name" value="ANK_REPEAT"/>
    <property type="match status" value="5"/>
</dbReference>
<keyword evidence="2" id="KW-0677">Repeat</keyword>
<accession>A0A2A6B2E5</accession>
<dbReference type="InterPro" id="IPR036028">
    <property type="entry name" value="SH3-like_dom_sf"/>
</dbReference>
<dbReference type="Pfam" id="PF07647">
    <property type="entry name" value="SAM_2"/>
    <property type="match status" value="1"/>
</dbReference>
<organism evidence="5 6">
    <name type="scientific">Pristionchus pacificus</name>
    <name type="common">Parasitic nematode worm</name>
    <dbReference type="NCBI Taxonomy" id="54126"/>
    <lineage>
        <taxon>Eukaryota</taxon>
        <taxon>Metazoa</taxon>
        <taxon>Ecdysozoa</taxon>
        <taxon>Nematoda</taxon>
        <taxon>Chromadorea</taxon>
        <taxon>Rhabditida</taxon>
        <taxon>Rhabditina</taxon>
        <taxon>Diplogasteromorpha</taxon>
        <taxon>Diplogasteroidea</taxon>
        <taxon>Neodiplogasteridae</taxon>
        <taxon>Pristionchus</taxon>
    </lineage>
</organism>
<dbReference type="InterPro" id="IPR001660">
    <property type="entry name" value="SAM"/>
</dbReference>
<dbReference type="PANTHER" id="PTHR24174">
    <property type="entry name" value="ANKYRIN REPEAT AND STERILE ALPHA MOTIF DOMAIN-CONTAINING PROTEIN 1"/>
    <property type="match status" value="1"/>
</dbReference>
<proteinExistence type="predicted"/>
<keyword evidence="1" id="KW-0728">SH3 domain</keyword>
<dbReference type="PROSITE" id="PS50002">
    <property type="entry name" value="SH3"/>
    <property type="match status" value="1"/>
</dbReference>
<dbReference type="PANTHER" id="PTHR24174:SF16">
    <property type="entry name" value="CASKIN-2"/>
    <property type="match status" value="1"/>
</dbReference>
<dbReference type="SMART" id="SM00326">
    <property type="entry name" value="SH3"/>
    <property type="match status" value="1"/>
</dbReference>
<dbReference type="Pfam" id="PF00018">
    <property type="entry name" value="SH3_1"/>
    <property type="match status" value="1"/>
</dbReference>
<dbReference type="AlphaFoldDB" id="A0A2A6B2E5"/>
<dbReference type="Pfam" id="PF12796">
    <property type="entry name" value="Ank_2"/>
    <property type="match status" value="2"/>
</dbReference>
<evidence type="ECO:0000313" key="6">
    <source>
        <dbReference type="Proteomes" id="UP000005239"/>
    </source>
</evidence>
<dbReference type="Gene3D" id="2.30.30.40">
    <property type="entry name" value="SH3 Domains"/>
    <property type="match status" value="1"/>
</dbReference>
<feature type="compositionally biased region" description="Polar residues" evidence="4">
    <location>
        <begin position="486"/>
        <end position="497"/>
    </location>
</feature>
<feature type="compositionally biased region" description="Polar residues" evidence="4">
    <location>
        <begin position="353"/>
        <end position="367"/>
    </location>
</feature>
<keyword evidence="6" id="KW-1185">Reference proteome</keyword>
<dbReference type="Pfam" id="PF00023">
    <property type="entry name" value="Ank"/>
    <property type="match status" value="1"/>
</dbReference>
<feature type="compositionally biased region" description="Low complexity" evidence="4">
    <location>
        <begin position="529"/>
        <end position="551"/>
    </location>
</feature>
<evidence type="ECO:0000256" key="2">
    <source>
        <dbReference type="ARBA" id="ARBA00022737"/>
    </source>
</evidence>
<dbReference type="InterPro" id="IPR001452">
    <property type="entry name" value="SH3_domain"/>
</dbReference>
<sequence>NTECRCEFSMSSEKARKSVLRRFSSSISDLLSIQKRVEDERETPLHNAILLGNMVILKQLLLNQLYDVDQENDKGHTALHLAMEQHGTEAASILLANGASPDVTDFHGATPAHIASAAGNIDAFDMLMYYKADVCAIDNAGRSPLDCAAEQGRLMASFMHLFTMVEKILESGLPIGILRQSSESHSASALHLAARMGHVQVVSVLLRYGWNVQRITEKGTALHEAATHGRTQVARLLLHMGIDPNVTSSGGFTAYDCAKKSYSRNPISSKEIRSLIKNYPSFSYAEAIIDYNGETADELTLSRGDILWVIEKGGRDEVRYRGIIFGEKGNSRCGYFDKSTVRGIERPTSVVSVPNNRFSGMPLNSESGMPRAPMKVNVPLPPNMKGQSSEFQHQPNREESKIHQNSSPSTFTQNNSVSTRSMSRLSDGRQSDANGNRMRPILPQYSYSNSNMRMSTFKSGMTSSMAPITLNSPIDHSHYGGPVNSPRDSTGSNSSGFESLKGMSGNNSASPSHSSFRSATTLQVDSPQSRISMNSSHSNESSGPSSHSSCSVDTIDDSMIPLDVTSMVHKGINEGEILALWFERLGHSEYLSLFLTQGYDLASIARITPEDLITLGIKNPQHRMKLISEIHSWNLTDSWPETIPTGGLRAWLSLMGMPEYADLFESQGYDTVEKIQRLSWEDFEDIGVKRLGHLKRLQLALKKLKSQKKMSAQNSRSTSALPIISPLINTSPMQSRTDPPPPAPVSILKKPSSAMSEIDYFSYTRNGAQYSDSGFAEHRRQPLNLNLTATSKILSDRSIIDQPPHSSYTGSGIDCPPPPAPLSYESSRRLKDPSWDSIHSSTSTLHAQPLFADADDTGTIRSKPLKKAKPLPPDHLISRIGLGSTFFQDPLPSNDEPDEDPLGDVSNMLETLMHDLEAHTKPSNRRSTESFPI</sequence>
<accession>A0A8R1YKC5</accession>
<feature type="region of interest" description="Disordered" evidence="4">
    <location>
        <begin position="353"/>
        <end position="447"/>
    </location>
</feature>
<dbReference type="EnsemblMetazoa" id="PPA23577.1">
    <property type="protein sequence ID" value="PPA23577.1"/>
    <property type="gene ID" value="WBGene00113131"/>
</dbReference>
<feature type="region of interest" description="Disordered" evidence="4">
    <location>
        <begin position="849"/>
        <end position="874"/>
    </location>
</feature>
<keyword evidence="3" id="KW-0040">ANK repeat</keyword>
<dbReference type="PROSITE" id="PS50105">
    <property type="entry name" value="SAM_DOMAIN"/>
    <property type="match status" value="2"/>
</dbReference>
<dbReference type="SUPFAM" id="SSF47769">
    <property type="entry name" value="SAM/Pointed domain"/>
    <property type="match status" value="2"/>
</dbReference>
<dbReference type="Proteomes" id="UP000005239">
    <property type="component" value="Unassembled WGS sequence"/>
</dbReference>
<reference evidence="6" key="1">
    <citation type="journal article" date="2008" name="Nat. Genet.">
        <title>The Pristionchus pacificus genome provides a unique perspective on nematode lifestyle and parasitism.</title>
        <authorList>
            <person name="Dieterich C."/>
            <person name="Clifton S.W."/>
            <person name="Schuster L.N."/>
            <person name="Chinwalla A."/>
            <person name="Delehaunty K."/>
            <person name="Dinkelacker I."/>
            <person name="Fulton L."/>
            <person name="Fulton R."/>
            <person name="Godfrey J."/>
            <person name="Minx P."/>
            <person name="Mitreva M."/>
            <person name="Roeseler W."/>
            <person name="Tian H."/>
            <person name="Witte H."/>
            <person name="Yang S.P."/>
            <person name="Wilson R.K."/>
            <person name="Sommer R.J."/>
        </authorList>
    </citation>
    <scope>NUCLEOTIDE SEQUENCE [LARGE SCALE GENOMIC DNA]</scope>
    <source>
        <strain evidence="6">PS312</strain>
    </source>
</reference>